<organism evidence="1 2">
    <name type="scientific">Branchiibius hedensis</name>
    <dbReference type="NCBI Taxonomy" id="672460"/>
    <lineage>
        <taxon>Bacteria</taxon>
        <taxon>Bacillati</taxon>
        <taxon>Actinomycetota</taxon>
        <taxon>Actinomycetes</taxon>
        <taxon>Micrococcales</taxon>
        <taxon>Dermacoccaceae</taxon>
        <taxon>Branchiibius</taxon>
    </lineage>
</organism>
<dbReference type="Proteomes" id="UP000250028">
    <property type="component" value="Unassembled WGS sequence"/>
</dbReference>
<sequence>MTNSYAQTQRAASSTAVAAGRLPLRRTDFGGCAPVLYAAGAIQCDAIVQITSRGVEVLVGGKALPQAALSSLLNYRLVFPTLTERAALVGLLQRNNLPDLAHAIEVTGSFPATGRQVLLTKALERAYWLPDTMDSTLATWTTIMRVRESDPSRVAASLASIVTPKWQRVGDGTLTAKVGSLLASIEKFALGAGDLEYARTNRAAAQQYRKSCSIATLWNGALAMDELARQEAIESGEVVRTEVTERSSKVVTVPLGDPNDPCKLRPDTSVLLFAQPDDPVVRATLGAITYVNGRLCGELSFSSKAGLAAAMPQGLFLTAEPRTFDGVINSGTRWSGRAATDGAAVESLNVPLELAVAGAPR</sequence>
<dbReference type="EMBL" id="UESZ01000001">
    <property type="protein sequence ID" value="SSA34520.1"/>
    <property type="molecule type" value="Genomic_DNA"/>
</dbReference>
<keyword evidence="2" id="KW-1185">Reference proteome</keyword>
<evidence type="ECO:0000313" key="2">
    <source>
        <dbReference type="Proteomes" id="UP000250028"/>
    </source>
</evidence>
<proteinExistence type="predicted"/>
<accession>A0A2Y8ZQ95</accession>
<name>A0A2Y8ZQ95_9MICO</name>
<dbReference type="OrthoDB" id="10004157at2"/>
<gene>
    <name evidence="1" type="ORF">SAMN04489750_1843</name>
</gene>
<reference evidence="2" key="1">
    <citation type="submission" date="2016-10" db="EMBL/GenBank/DDBJ databases">
        <authorList>
            <person name="Varghese N."/>
            <person name="Submissions S."/>
        </authorList>
    </citation>
    <scope>NUCLEOTIDE SEQUENCE [LARGE SCALE GENOMIC DNA]</scope>
    <source>
        <strain evidence="2">DSM 22951</strain>
    </source>
</reference>
<dbReference type="RefSeq" id="WP_109685180.1">
    <property type="nucleotide sequence ID" value="NZ_QGDN01000001.1"/>
</dbReference>
<evidence type="ECO:0000313" key="1">
    <source>
        <dbReference type="EMBL" id="SSA34520.1"/>
    </source>
</evidence>
<dbReference type="AlphaFoldDB" id="A0A2Y8ZQ95"/>
<protein>
    <submittedName>
        <fullName evidence="1">Uncharacterized protein</fullName>
    </submittedName>
</protein>